<dbReference type="PANTHER" id="PTHR12993">
    <property type="entry name" value="N-ACETYLGLUCOSAMINYL-PHOSPHATIDYLINOSITOL DE-N-ACETYLASE-RELATED"/>
    <property type="match status" value="1"/>
</dbReference>
<evidence type="ECO:0000256" key="1">
    <source>
        <dbReference type="ARBA" id="ARBA00006066"/>
    </source>
</evidence>
<dbReference type="SUPFAM" id="SSF102588">
    <property type="entry name" value="LmbE-like"/>
    <property type="match status" value="1"/>
</dbReference>
<comment type="similarity">
    <text evidence="1">Belongs to the PIGL family.</text>
</comment>
<keyword evidence="3" id="KW-0812">Transmembrane</keyword>
<dbReference type="Gene3D" id="3.40.50.10320">
    <property type="entry name" value="LmbE-like"/>
    <property type="match status" value="1"/>
</dbReference>
<dbReference type="AlphaFoldDB" id="A0A9P8TPQ3"/>
<keyword evidence="5" id="KW-1185">Reference proteome</keyword>
<evidence type="ECO:0000256" key="3">
    <source>
        <dbReference type="SAM" id="Phobius"/>
    </source>
</evidence>
<reference evidence="4" key="1">
    <citation type="journal article" date="2021" name="Open Biol.">
        <title>Shared evolutionary footprints suggest mitochondrial oxidative damage underlies multiple complex I losses in fungi.</title>
        <authorList>
            <person name="Schikora-Tamarit M.A."/>
            <person name="Marcet-Houben M."/>
            <person name="Nosek J."/>
            <person name="Gabaldon T."/>
        </authorList>
    </citation>
    <scope>NUCLEOTIDE SEQUENCE</scope>
    <source>
        <strain evidence="4">CBS2887</strain>
    </source>
</reference>
<dbReference type="GO" id="GO:0000225">
    <property type="term" value="F:N-acetylglucosaminylphosphatidylinositol deacetylase activity"/>
    <property type="evidence" value="ECO:0007669"/>
    <property type="project" value="UniProtKB-EC"/>
</dbReference>
<evidence type="ECO:0000313" key="5">
    <source>
        <dbReference type="Proteomes" id="UP000774326"/>
    </source>
</evidence>
<sequence>MRLHPKRLLKRLKPRTLLHLYILSTILWIIQSTLLPHLLNPTSHLNGASTMTQIPSTLTNRTIQFLTAHPDDEVMFFTPIITELLKAEHNNVLKLTCFSQGNGAGLGSIRHDELYTSLRILGFQQENIKLINDERKFKDSMSLSWDKRDILAEIDEDTQVVITFDQGGVSGHPNHISLFNSAQEWLQVNESKVVYVLKSWTLWEKYSSTLLTNYQLLARYLGYDSVSDPVSDSNFTVFANLYDSLLGLTAMINGHYSQMVWFRWIWVTVSKYGNSNELVRL</sequence>
<keyword evidence="3" id="KW-0472">Membrane</keyword>
<comment type="caution">
    <text evidence="4">The sequence shown here is derived from an EMBL/GenBank/DDBJ whole genome shotgun (WGS) entry which is preliminary data.</text>
</comment>
<dbReference type="Proteomes" id="UP000774326">
    <property type="component" value="Unassembled WGS sequence"/>
</dbReference>
<dbReference type="InterPro" id="IPR024078">
    <property type="entry name" value="LmbE-like_dom_sf"/>
</dbReference>
<dbReference type="Pfam" id="PF02585">
    <property type="entry name" value="PIG-L"/>
    <property type="match status" value="1"/>
</dbReference>
<dbReference type="GO" id="GO:0005783">
    <property type="term" value="C:endoplasmic reticulum"/>
    <property type="evidence" value="ECO:0007669"/>
    <property type="project" value="TreeGrafter"/>
</dbReference>
<proteinExistence type="inferred from homology"/>
<dbReference type="EC" id="3.5.1.89" evidence="2"/>
<protein>
    <recommendedName>
        <fullName evidence="2">N-acetylglucosaminylphosphatidylinositol deacetylase</fullName>
        <ecNumber evidence="2">3.5.1.89</ecNumber>
    </recommendedName>
</protein>
<feature type="transmembrane region" description="Helical" evidence="3">
    <location>
        <begin position="20"/>
        <end position="39"/>
    </location>
</feature>
<dbReference type="InterPro" id="IPR003737">
    <property type="entry name" value="GlcNAc_PI_deacetylase-related"/>
</dbReference>
<dbReference type="PANTHER" id="PTHR12993:SF11">
    <property type="entry name" value="N-ACETYLGLUCOSAMINYL-PHOSPHATIDYLINOSITOL DE-N-ACETYLASE"/>
    <property type="match status" value="1"/>
</dbReference>
<keyword evidence="3" id="KW-1133">Transmembrane helix</keyword>
<dbReference type="OrthoDB" id="440160at2759"/>
<reference evidence="4" key="2">
    <citation type="submission" date="2021-01" db="EMBL/GenBank/DDBJ databases">
        <authorList>
            <person name="Schikora-Tamarit M.A."/>
        </authorList>
    </citation>
    <scope>NUCLEOTIDE SEQUENCE</scope>
    <source>
        <strain evidence="4">CBS2887</strain>
    </source>
</reference>
<accession>A0A9P8TPQ3</accession>
<dbReference type="EMBL" id="JAEUBG010000858">
    <property type="protein sequence ID" value="KAH3687393.1"/>
    <property type="molecule type" value="Genomic_DNA"/>
</dbReference>
<evidence type="ECO:0000256" key="2">
    <source>
        <dbReference type="ARBA" id="ARBA00012176"/>
    </source>
</evidence>
<gene>
    <name evidence="4" type="ORF">WICPIJ_001624</name>
</gene>
<organism evidence="4 5">
    <name type="scientific">Wickerhamomyces pijperi</name>
    <name type="common">Yeast</name>
    <name type="synonym">Pichia pijperi</name>
    <dbReference type="NCBI Taxonomy" id="599730"/>
    <lineage>
        <taxon>Eukaryota</taxon>
        <taxon>Fungi</taxon>
        <taxon>Dikarya</taxon>
        <taxon>Ascomycota</taxon>
        <taxon>Saccharomycotina</taxon>
        <taxon>Saccharomycetes</taxon>
        <taxon>Phaffomycetales</taxon>
        <taxon>Wickerhamomycetaceae</taxon>
        <taxon>Wickerhamomyces</taxon>
    </lineage>
</organism>
<name>A0A9P8TPQ3_WICPI</name>
<evidence type="ECO:0000313" key="4">
    <source>
        <dbReference type="EMBL" id="KAH3687393.1"/>
    </source>
</evidence>